<feature type="compositionally biased region" description="Polar residues" evidence="1">
    <location>
        <begin position="161"/>
        <end position="171"/>
    </location>
</feature>
<evidence type="ECO:0000313" key="3">
    <source>
        <dbReference type="Proteomes" id="UP000245207"/>
    </source>
</evidence>
<keyword evidence="2" id="KW-0812">Transmembrane</keyword>
<feature type="compositionally biased region" description="Low complexity" evidence="1">
    <location>
        <begin position="141"/>
        <end position="151"/>
    </location>
</feature>
<gene>
    <name evidence="2" type="ORF">CTI12_AA470610</name>
</gene>
<feature type="region of interest" description="Disordered" evidence="1">
    <location>
        <begin position="137"/>
        <end position="171"/>
    </location>
</feature>
<dbReference type="STRING" id="35608.A0A2U1LPB3"/>
<reference evidence="2 3" key="1">
    <citation type="journal article" date="2018" name="Mol. Plant">
        <title>The genome of Artemisia annua provides insight into the evolution of Asteraceae family and artemisinin biosynthesis.</title>
        <authorList>
            <person name="Shen Q."/>
            <person name="Zhang L."/>
            <person name="Liao Z."/>
            <person name="Wang S."/>
            <person name="Yan T."/>
            <person name="Shi P."/>
            <person name="Liu M."/>
            <person name="Fu X."/>
            <person name="Pan Q."/>
            <person name="Wang Y."/>
            <person name="Lv Z."/>
            <person name="Lu X."/>
            <person name="Zhang F."/>
            <person name="Jiang W."/>
            <person name="Ma Y."/>
            <person name="Chen M."/>
            <person name="Hao X."/>
            <person name="Li L."/>
            <person name="Tang Y."/>
            <person name="Lv G."/>
            <person name="Zhou Y."/>
            <person name="Sun X."/>
            <person name="Brodelius P.E."/>
            <person name="Rose J.K.C."/>
            <person name="Tang K."/>
        </authorList>
    </citation>
    <scope>NUCLEOTIDE SEQUENCE [LARGE SCALE GENOMIC DNA]</scope>
    <source>
        <strain evidence="3">cv. Huhao1</strain>
        <tissue evidence="2">Leaf</tissue>
    </source>
</reference>
<accession>A0A2U1LPB3</accession>
<dbReference type="EMBL" id="PKPP01008391">
    <property type="protein sequence ID" value="PWA50831.1"/>
    <property type="molecule type" value="Genomic_DNA"/>
</dbReference>
<evidence type="ECO:0000256" key="1">
    <source>
        <dbReference type="SAM" id="MobiDB-lite"/>
    </source>
</evidence>
<evidence type="ECO:0000313" key="2">
    <source>
        <dbReference type="EMBL" id="PWA50831.1"/>
    </source>
</evidence>
<organism evidence="2 3">
    <name type="scientific">Artemisia annua</name>
    <name type="common">Sweet wormwood</name>
    <dbReference type="NCBI Taxonomy" id="35608"/>
    <lineage>
        <taxon>Eukaryota</taxon>
        <taxon>Viridiplantae</taxon>
        <taxon>Streptophyta</taxon>
        <taxon>Embryophyta</taxon>
        <taxon>Tracheophyta</taxon>
        <taxon>Spermatophyta</taxon>
        <taxon>Magnoliopsida</taxon>
        <taxon>eudicotyledons</taxon>
        <taxon>Gunneridae</taxon>
        <taxon>Pentapetalae</taxon>
        <taxon>asterids</taxon>
        <taxon>campanulids</taxon>
        <taxon>Asterales</taxon>
        <taxon>Asteraceae</taxon>
        <taxon>Asteroideae</taxon>
        <taxon>Anthemideae</taxon>
        <taxon>Artemisiinae</taxon>
        <taxon>Artemisia</taxon>
    </lineage>
</organism>
<comment type="caution">
    <text evidence="2">The sequence shown here is derived from an EMBL/GenBank/DDBJ whole genome shotgun (WGS) entry which is preliminary data.</text>
</comment>
<proteinExistence type="predicted"/>
<keyword evidence="3" id="KW-1185">Reference proteome</keyword>
<name>A0A2U1LPB3_ARTAN</name>
<keyword evidence="2" id="KW-0418">Kinase</keyword>
<dbReference type="GO" id="GO:0016301">
    <property type="term" value="F:kinase activity"/>
    <property type="evidence" value="ECO:0007669"/>
    <property type="project" value="UniProtKB-KW"/>
</dbReference>
<keyword evidence="2" id="KW-0472">Membrane</keyword>
<sequence>MEVWRAHRCDAPIALVADRREWCLMAYFANSHHLEPLESRDNPSDTSSGAQPLANHGTHRSEYGYTLKVDEKSDIHSYGRKIRDKKPEVIDENVGNCKHVEEEMLLVLRRILICTAKLPKDGPSMRDVISMLEEARPCRKSGSNTNNGGSNHATNDKDTPLFSTSPVNNLL</sequence>
<feature type="region of interest" description="Disordered" evidence="1">
    <location>
        <begin position="35"/>
        <end position="65"/>
    </location>
</feature>
<keyword evidence="2" id="KW-0808">Transferase</keyword>
<protein>
    <submittedName>
        <fullName evidence="2">Leucine-rich repeat transmembrane protein kinase family protein</fullName>
    </submittedName>
</protein>
<dbReference type="OrthoDB" id="4062651at2759"/>
<dbReference type="AlphaFoldDB" id="A0A2U1LPB3"/>
<dbReference type="Proteomes" id="UP000245207">
    <property type="component" value="Unassembled WGS sequence"/>
</dbReference>